<protein>
    <submittedName>
        <fullName evidence="2">Dehydrogenase</fullName>
    </submittedName>
</protein>
<comment type="caution">
    <text evidence="2">The sequence shown here is derived from an EMBL/GenBank/DDBJ whole genome shotgun (WGS) entry which is preliminary data.</text>
</comment>
<keyword evidence="3" id="KW-1185">Reference proteome</keyword>
<dbReference type="AlphaFoldDB" id="A0A849JYB8"/>
<evidence type="ECO:0000259" key="1">
    <source>
        <dbReference type="Pfam" id="PF00198"/>
    </source>
</evidence>
<proteinExistence type="predicted"/>
<sequence length="266" mass="29331">MRSHDNPEQRGYSIQRFPPVRRAYVDVLQAGHRQHTIHGLVEVDVDRALDIIHRSPDVSVTGWIIACVATAVGEDPGLQAHRWGSRRLVLFDDVDVNVQLDQTLDDGTRVVQSRIIRAAQSRTAQGVTREIRAARHGGEVDRRRLRGTLLFARLPRVLRTPLWRAVFRRPSWSKKLGGTIAVSSVGMFGRSLGWGIPIAPAPLMVTVGGIGPRPVLTDGELVNRRHVSLTVSLDHDVVDGAPAAQFVDRLTHLLDEAHGLVDPDGS</sequence>
<dbReference type="Gene3D" id="3.30.559.10">
    <property type="entry name" value="Chloramphenicol acetyltransferase-like domain"/>
    <property type="match status" value="1"/>
</dbReference>
<evidence type="ECO:0000313" key="2">
    <source>
        <dbReference type="EMBL" id="NNU28296.1"/>
    </source>
</evidence>
<dbReference type="InterPro" id="IPR001078">
    <property type="entry name" value="2-oxoacid_DH_actylTfrase"/>
</dbReference>
<accession>A0A849JYB8</accession>
<dbReference type="RefSeq" id="WP_171247841.1">
    <property type="nucleotide sequence ID" value="NZ_JABFAJ010000022.1"/>
</dbReference>
<dbReference type="GO" id="GO:0016746">
    <property type="term" value="F:acyltransferase activity"/>
    <property type="evidence" value="ECO:0007669"/>
    <property type="project" value="InterPro"/>
</dbReference>
<dbReference type="EMBL" id="JABFAJ010000022">
    <property type="protein sequence ID" value="NNU28296.1"/>
    <property type="molecule type" value="Genomic_DNA"/>
</dbReference>
<dbReference type="InterPro" id="IPR023213">
    <property type="entry name" value="CAT-like_dom_sf"/>
</dbReference>
<reference evidence="2 3" key="1">
    <citation type="submission" date="2020-05" db="EMBL/GenBank/DDBJ databases">
        <title>Genome sequence of Isoptericola sp. JC619 isolated from Chilika lagoon, India.</title>
        <authorList>
            <person name="Kumar D."/>
            <person name="Appam K."/>
            <person name="Gandham S."/>
            <person name="Uppada J."/>
            <person name="Sasikala C."/>
            <person name="Venkata Ramana C."/>
        </authorList>
    </citation>
    <scope>NUCLEOTIDE SEQUENCE [LARGE SCALE GENOMIC DNA]</scope>
    <source>
        <strain evidence="2 3">JC619</strain>
    </source>
</reference>
<name>A0A849JYB8_9MICO</name>
<dbReference type="Pfam" id="PF00198">
    <property type="entry name" value="2-oxoacid_dh"/>
    <property type="match status" value="1"/>
</dbReference>
<evidence type="ECO:0000313" key="3">
    <source>
        <dbReference type="Proteomes" id="UP000557204"/>
    </source>
</evidence>
<organism evidence="2 3">
    <name type="scientific">Isoptericola sediminis</name>
    <dbReference type="NCBI Taxonomy" id="2733572"/>
    <lineage>
        <taxon>Bacteria</taxon>
        <taxon>Bacillati</taxon>
        <taxon>Actinomycetota</taxon>
        <taxon>Actinomycetes</taxon>
        <taxon>Micrococcales</taxon>
        <taxon>Promicromonosporaceae</taxon>
        <taxon>Isoptericola</taxon>
    </lineage>
</organism>
<feature type="domain" description="2-oxoacid dehydrogenase acyltransferase catalytic" evidence="1">
    <location>
        <begin position="177"/>
        <end position="258"/>
    </location>
</feature>
<dbReference type="SUPFAM" id="SSF52777">
    <property type="entry name" value="CoA-dependent acyltransferases"/>
    <property type="match status" value="1"/>
</dbReference>
<dbReference type="Proteomes" id="UP000557204">
    <property type="component" value="Unassembled WGS sequence"/>
</dbReference>
<gene>
    <name evidence="2" type="ORF">HLI28_12180</name>
</gene>